<dbReference type="Proteomes" id="UP001054945">
    <property type="component" value="Unassembled WGS sequence"/>
</dbReference>
<sequence length="84" mass="9110">MSIFKDSVLNKKTNLNLSGECESAGALFGAVRQGWRWSRFLARSSEGAEGGTSSRSPHESSFGTCVHSSATKLLTFSEEKPRGR</sequence>
<feature type="region of interest" description="Disordered" evidence="1">
    <location>
        <begin position="46"/>
        <end position="65"/>
    </location>
</feature>
<accession>A0AAV4XDY6</accession>
<proteinExistence type="predicted"/>
<evidence type="ECO:0000313" key="2">
    <source>
        <dbReference type="EMBL" id="GIY92176.1"/>
    </source>
</evidence>
<comment type="caution">
    <text evidence="2">The sequence shown here is derived from an EMBL/GenBank/DDBJ whole genome shotgun (WGS) entry which is preliminary data.</text>
</comment>
<dbReference type="AlphaFoldDB" id="A0AAV4XDY6"/>
<keyword evidence="3" id="KW-1185">Reference proteome</keyword>
<evidence type="ECO:0000256" key="1">
    <source>
        <dbReference type="SAM" id="MobiDB-lite"/>
    </source>
</evidence>
<organism evidence="2 3">
    <name type="scientific">Caerostris extrusa</name>
    <name type="common">Bark spider</name>
    <name type="synonym">Caerostris bankana</name>
    <dbReference type="NCBI Taxonomy" id="172846"/>
    <lineage>
        <taxon>Eukaryota</taxon>
        <taxon>Metazoa</taxon>
        <taxon>Ecdysozoa</taxon>
        <taxon>Arthropoda</taxon>
        <taxon>Chelicerata</taxon>
        <taxon>Arachnida</taxon>
        <taxon>Araneae</taxon>
        <taxon>Araneomorphae</taxon>
        <taxon>Entelegynae</taxon>
        <taxon>Araneoidea</taxon>
        <taxon>Araneidae</taxon>
        <taxon>Caerostris</taxon>
    </lineage>
</organism>
<dbReference type="EMBL" id="BPLR01000110">
    <property type="protein sequence ID" value="GIY92176.1"/>
    <property type="molecule type" value="Genomic_DNA"/>
</dbReference>
<gene>
    <name evidence="2" type="ORF">CEXT_759881</name>
</gene>
<protein>
    <submittedName>
        <fullName evidence="2">Uncharacterized protein</fullName>
    </submittedName>
</protein>
<feature type="compositionally biased region" description="Polar residues" evidence="1">
    <location>
        <begin position="51"/>
        <end position="65"/>
    </location>
</feature>
<name>A0AAV4XDY6_CAEEX</name>
<feature type="non-terminal residue" evidence="2">
    <location>
        <position position="84"/>
    </location>
</feature>
<evidence type="ECO:0000313" key="3">
    <source>
        <dbReference type="Proteomes" id="UP001054945"/>
    </source>
</evidence>
<reference evidence="2 3" key="1">
    <citation type="submission" date="2021-06" db="EMBL/GenBank/DDBJ databases">
        <title>Caerostris extrusa draft genome.</title>
        <authorList>
            <person name="Kono N."/>
            <person name="Arakawa K."/>
        </authorList>
    </citation>
    <scope>NUCLEOTIDE SEQUENCE [LARGE SCALE GENOMIC DNA]</scope>
</reference>